<evidence type="ECO:0000313" key="2">
    <source>
        <dbReference type="EMBL" id="GAA4803121.1"/>
    </source>
</evidence>
<feature type="transmembrane region" description="Helical" evidence="1">
    <location>
        <begin position="88"/>
        <end position="105"/>
    </location>
</feature>
<sequence>MSDQAKMRELRMEMLRMRATVERAEVASAMRELRGGTDRLRSFGNAAGGIGAALAGRSGWVGLLAALARKPWVTAFALGAVRSLKRRPVLAAVAVAAVVVGLRAARSSAVERTRR</sequence>
<comment type="caution">
    <text evidence="2">The sequence shown here is derived from an EMBL/GenBank/DDBJ whole genome shotgun (WGS) entry which is preliminary data.</text>
</comment>
<feature type="transmembrane region" description="Helical" evidence="1">
    <location>
        <begin position="43"/>
        <end position="68"/>
    </location>
</feature>
<dbReference type="EMBL" id="BAABJE010000017">
    <property type="protein sequence ID" value="GAA4803121.1"/>
    <property type="molecule type" value="Genomic_DNA"/>
</dbReference>
<keyword evidence="1" id="KW-1133">Transmembrane helix</keyword>
<accession>A0ABP9C3H0</accession>
<dbReference type="Proteomes" id="UP001499959">
    <property type="component" value="Unassembled WGS sequence"/>
</dbReference>
<evidence type="ECO:0000256" key="1">
    <source>
        <dbReference type="SAM" id="Phobius"/>
    </source>
</evidence>
<gene>
    <name evidence="2" type="ORF">GCM10023307_32380</name>
</gene>
<name>A0ABP9C3H0_9GAMM</name>
<evidence type="ECO:0000313" key="3">
    <source>
        <dbReference type="Proteomes" id="UP001499959"/>
    </source>
</evidence>
<protein>
    <recommendedName>
        <fullName evidence="4">DUF3618 domain-containing protein</fullName>
    </recommendedName>
</protein>
<organism evidence="2 3">
    <name type="scientific">Lysobacter hankyongensis</name>
    <dbReference type="NCBI Taxonomy" id="1176535"/>
    <lineage>
        <taxon>Bacteria</taxon>
        <taxon>Pseudomonadati</taxon>
        <taxon>Pseudomonadota</taxon>
        <taxon>Gammaproteobacteria</taxon>
        <taxon>Lysobacterales</taxon>
        <taxon>Lysobacteraceae</taxon>
        <taxon>Lysobacter</taxon>
    </lineage>
</organism>
<proteinExistence type="predicted"/>
<dbReference type="RefSeq" id="WP_345304390.1">
    <property type="nucleotide sequence ID" value="NZ_BAABJE010000017.1"/>
</dbReference>
<reference evidence="3" key="1">
    <citation type="journal article" date="2019" name="Int. J. Syst. Evol. Microbiol.">
        <title>The Global Catalogue of Microorganisms (GCM) 10K type strain sequencing project: providing services to taxonomists for standard genome sequencing and annotation.</title>
        <authorList>
            <consortium name="The Broad Institute Genomics Platform"/>
            <consortium name="The Broad Institute Genome Sequencing Center for Infectious Disease"/>
            <person name="Wu L."/>
            <person name="Ma J."/>
        </authorList>
    </citation>
    <scope>NUCLEOTIDE SEQUENCE [LARGE SCALE GENOMIC DNA]</scope>
    <source>
        <strain evidence="3">JCM 18204</strain>
    </source>
</reference>
<keyword evidence="3" id="KW-1185">Reference proteome</keyword>
<keyword evidence="1" id="KW-0472">Membrane</keyword>
<evidence type="ECO:0008006" key="4">
    <source>
        <dbReference type="Google" id="ProtNLM"/>
    </source>
</evidence>
<keyword evidence="1" id="KW-0812">Transmembrane</keyword>